<evidence type="ECO:0000313" key="2">
    <source>
        <dbReference type="Proteomes" id="UP000308330"/>
    </source>
</evidence>
<keyword evidence="1" id="KW-0547">Nucleotide-binding</keyword>
<keyword evidence="1" id="KW-0347">Helicase</keyword>
<keyword evidence="1" id="KW-0067">ATP-binding</keyword>
<sequence>MSGTNLIDISNENVTTNEVQTLKVGLIMPISNTEGYPLGHWAEVRKIIEEALLDIDDYKCKVSMVSEAEDVTLIQKNIIQRIYEDDIVIVDVSSKNPNVMFELGVRFAFDKAFILLKDDDTDYSFDISSIHHINYPKDLRYKDIVEVKEQLKTKLIATFKKSKNEESMYLKDFGTYQVSNLESTELPYKEYMEKMFTDIKKDIRNIKLSENQVKNRGYLLENRVLNLVQEYIELNPNVDTTKFYKKDHEIQSIIRNDKEVSKLVGSLKELDKVIDDVYTNLSILPF</sequence>
<dbReference type="EMBL" id="SZPT01000011">
    <property type="protein sequence ID" value="TKI44842.1"/>
    <property type="molecule type" value="Genomic_DNA"/>
</dbReference>
<keyword evidence="2" id="KW-1185">Reference proteome</keyword>
<protein>
    <submittedName>
        <fullName evidence="1">RNA helicase</fullName>
    </submittedName>
</protein>
<dbReference type="Proteomes" id="UP000308330">
    <property type="component" value="Unassembled WGS sequence"/>
</dbReference>
<dbReference type="Gene3D" id="3.40.50.450">
    <property type="match status" value="1"/>
</dbReference>
<dbReference type="RefSeq" id="WP_108031249.1">
    <property type="nucleotide sequence ID" value="NZ_PYUE01000012.1"/>
</dbReference>
<organism evidence="1 2">
    <name type="scientific">Lysinibacillus tabacifolii</name>
    <dbReference type="NCBI Taxonomy" id="1173107"/>
    <lineage>
        <taxon>Bacteria</taxon>
        <taxon>Bacillati</taxon>
        <taxon>Bacillota</taxon>
        <taxon>Bacilli</taxon>
        <taxon>Bacillales</taxon>
        <taxon>Bacillaceae</taxon>
        <taxon>Lysinibacillus</taxon>
    </lineage>
</organism>
<keyword evidence="1" id="KW-0378">Hydrolase</keyword>
<reference evidence="1 2" key="1">
    <citation type="submission" date="2019-04" db="EMBL/GenBank/DDBJ databases">
        <title>Lysinibacillus genome sequencing.</title>
        <authorList>
            <person name="Dunlap C."/>
        </authorList>
    </citation>
    <scope>NUCLEOTIDE SEQUENCE [LARGE SCALE GENOMIC DNA]</scope>
    <source>
        <strain evidence="1 2">KCTC 33042</strain>
    </source>
</reference>
<accession>A0ABY2SUD3</accession>
<evidence type="ECO:0000313" key="1">
    <source>
        <dbReference type="EMBL" id="TKI44842.1"/>
    </source>
</evidence>
<gene>
    <name evidence="1" type="ORF">FC748_20950</name>
</gene>
<dbReference type="GO" id="GO:0004386">
    <property type="term" value="F:helicase activity"/>
    <property type="evidence" value="ECO:0007669"/>
    <property type="project" value="UniProtKB-KW"/>
</dbReference>
<proteinExistence type="predicted"/>
<comment type="caution">
    <text evidence="1">The sequence shown here is derived from an EMBL/GenBank/DDBJ whole genome shotgun (WGS) entry which is preliminary data.</text>
</comment>
<name>A0ABY2SUD3_9BACI</name>